<dbReference type="InterPro" id="IPR011765">
    <property type="entry name" value="Pept_M16_N"/>
</dbReference>
<sequence length="469" mass="52896">MLEELKRWPRADRKRLSTTLLVACCAALAAMPGAQAATIHEFKLDNGMRVIVQEDHRAPVVVSQVWYRAGSMDEVNGKTGVAHVLEHMMFKGTKTVPPGQFSRLIAAAGGRENAFTGTDYTAYYQQLEKSQLPLAIKLEADRMANLQLTKEEFSKEIKVVMEERRWRTDDKPQGMLNEQFNAVAFQAHPYKRPIVGWMNDLENMTVEDAREWYQTWYTPSNAVLVVAGDVEPEDVLKLAKQHFGVIKPHALPARKPQLEPTQIGERRTVVKVPAELPYVRMGFHVPVLRDAEKDWEPYALEILAGVLDGNASARLNQHLVRQQQLAVDVGAGYDLIQRGQVGLFELEGTPSEGKTVAELEAALWNELEQIKQQGVTDEELQRVKAQVIAADVYQRDSVFYQAMRIGRLETTGFSWRTLESYPARLQAVTSEQVQEVARKYLVRDSLTVAVLDPQPIDPNAKPKGKPHEH</sequence>
<evidence type="ECO:0000313" key="7">
    <source>
        <dbReference type="EMBL" id="SNR94230.1"/>
    </source>
</evidence>
<dbReference type="InterPro" id="IPR011249">
    <property type="entry name" value="Metalloenz_LuxS/M16"/>
</dbReference>
<dbReference type="Gene3D" id="3.30.830.10">
    <property type="entry name" value="Metalloenzyme, LuxS/M16 peptidase-like"/>
    <property type="match status" value="2"/>
</dbReference>
<feature type="domain" description="Peptidase M16 N-terminal" evidence="5">
    <location>
        <begin position="49"/>
        <end position="195"/>
    </location>
</feature>
<reference evidence="8" key="1">
    <citation type="submission" date="2017-06" db="EMBL/GenBank/DDBJ databases">
        <authorList>
            <person name="Varghese N."/>
            <person name="Submissions S."/>
        </authorList>
    </citation>
    <scope>NUCLEOTIDE SEQUENCE [LARGE SCALE GENOMIC DNA]</scope>
    <source>
        <strain evidence="8">Ca-68</strain>
    </source>
</reference>
<dbReference type="Proteomes" id="UP000198305">
    <property type="component" value="Unassembled WGS sequence"/>
</dbReference>
<dbReference type="Pfam" id="PF05193">
    <property type="entry name" value="Peptidase_M16_C"/>
    <property type="match status" value="1"/>
</dbReference>
<proteinExistence type="inferred from homology"/>
<organism evidence="7 8">
    <name type="scientific">Methylobacillus rhizosphaerae</name>
    <dbReference type="NCBI Taxonomy" id="551994"/>
    <lineage>
        <taxon>Bacteria</taxon>
        <taxon>Pseudomonadati</taxon>
        <taxon>Pseudomonadota</taxon>
        <taxon>Betaproteobacteria</taxon>
        <taxon>Nitrosomonadales</taxon>
        <taxon>Methylophilaceae</taxon>
        <taxon>Methylobacillus</taxon>
    </lineage>
</organism>
<evidence type="ECO:0000256" key="2">
    <source>
        <dbReference type="ARBA" id="ARBA00007261"/>
    </source>
</evidence>
<evidence type="ECO:0000256" key="3">
    <source>
        <dbReference type="RuleBase" id="RU004447"/>
    </source>
</evidence>
<dbReference type="PROSITE" id="PS00143">
    <property type="entry name" value="INSULINASE"/>
    <property type="match status" value="1"/>
</dbReference>
<comment type="cofactor">
    <cofactor evidence="1">
        <name>Zn(2+)</name>
        <dbReference type="ChEBI" id="CHEBI:29105"/>
    </cofactor>
</comment>
<dbReference type="GO" id="GO:0006508">
    <property type="term" value="P:proteolysis"/>
    <property type="evidence" value="ECO:0007669"/>
    <property type="project" value="UniProtKB-KW"/>
</dbReference>
<evidence type="ECO:0000313" key="8">
    <source>
        <dbReference type="Proteomes" id="UP000198305"/>
    </source>
</evidence>
<feature type="signal peptide" evidence="4">
    <location>
        <begin position="1"/>
        <end position="36"/>
    </location>
</feature>
<evidence type="ECO:0000259" key="5">
    <source>
        <dbReference type="Pfam" id="PF00675"/>
    </source>
</evidence>
<dbReference type="EMBL" id="FZOA01000007">
    <property type="protein sequence ID" value="SNR94230.1"/>
    <property type="molecule type" value="Genomic_DNA"/>
</dbReference>
<accession>A0A239AF89</accession>
<dbReference type="PANTHER" id="PTHR11851">
    <property type="entry name" value="METALLOPROTEASE"/>
    <property type="match status" value="1"/>
</dbReference>
<feature type="domain" description="Peptidase M16 C-terminal" evidence="6">
    <location>
        <begin position="203"/>
        <end position="386"/>
    </location>
</feature>
<evidence type="ECO:0000259" key="6">
    <source>
        <dbReference type="Pfam" id="PF05193"/>
    </source>
</evidence>
<dbReference type="PANTHER" id="PTHR11851:SF49">
    <property type="entry name" value="MITOCHONDRIAL-PROCESSING PEPTIDASE SUBUNIT ALPHA"/>
    <property type="match status" value="1"/>
</dbReference>
<dbReference type="SUPFAM" id="SSF63411">
    <property type="entry name" value="LuxS/MPP-like metallohydrolase"/>
    <property type="match status" value="2"/>
</dbReference>
<dbReference type="GO" id="GO:0004222">
    <property type="term" value="F:metalloendopeptidase activity"/>
    <property type="evidence" value="ECO:0007669"/>
    <property type="project" value="InterPro"/>
</dbReference>
<gene>
    <name evidence="7" type="ORF">SAMN05192560_1880</name>
</gene>
<keyword evidence="8" id="KW-1185">Reference proteome</keyword>
<dbReference type="InterPro" id="IPR050361">
    <property type="entry name" value="MPP/UQCRC_Complex"/>
</dbReference>
<comment type="similarity">
    <text evidence="2 3">Belongs to the peptidase M16 family.</text>
</comment>
<evidence type="ECO:0000256" key="4">
    <source>
        <dbReference type="SAM" id="SignalP"/>
    </source>
</evidence>
<dbReference type="AlphaFoldDB" id="A0A239AF89"/>
<keyword evidence="7" id="KW-0378">Hydrolase</keyword>
<keyword evidence="7" id="KW-0645">Protease</keyword>
<dbReference type="GO" id="GO:0046872">
    <property type="term" value="F:metal ion binding"/>
    <property type="evidence" value="ECO:0007669"/>
    <property type="project" value="InterPro"/>
</dbReference>
<name>A0A239AF89_9PROT</name>
<protein>
    <submittedName>
        <fullName evidence="7">Zinc protease</fullName>
    </submittedName>
</protein>
<dbReference type="InterPro" id="IPR001431">
    <property type="entry name" value="Pept_M16_Zn_BS"/>
</dbReference>
<feature type="chain" id="PRO_5012782800" evidence="4">
    <location>
        <begin position="37"/>
        <end position="469"/>
    </location>
</feature>
<dbReference type="Pfam" id="PF00675">
    <property type="entry name" value="Peptidase_M16"/>
    <property type="match status" value="1"/>
</dbReference>
<keyword evidence="4" id="KW-0732">Signal</keyword>
<evidence type="ECO:0000256" key="1">
    <source>
        <dbReference type="ARBA" id="ARBA00001947"/>
    </source>
</evidence>
<dbReference type="InterPro" id="IPR007863">
    <property type="entry name" value="Peptidase_M16_C"/>
</dbReference>